<dbReference type="SUPFAM" id="SSF51215">
    <property type="entry name" value="Regulatory protein AraC"/>
    <property type="match status" value="1"/>
</dbReference>
<accession>A0A9P5H700</accession>
<evidence type="ECO:0000313" key="9">
    <source>
        <dbReference type="Proteomes" id="UP000722485"/>
    </source>
</evidence>
<reference evidence="8" key="1">
    <citation type="submission" date="2020-03" db="EMBL/GenBank/DDBJ databases">
        <title>Draft Genome Sequence of Cylindrodendrum hubeiense.</title>
        <authorList>
            <person name="Buettner E."/>
            <person name="Kellner H."/>
        </authorList>
    </citation>
    <scope>NUCLEOTIDE SEQUENCE</scope>
    <source>
        <strain evidence="8">IHI 201604</strain>
    </source>
</reference>
<evidence type="ECO:0000256" key="5">
    <source>
        <dbReference type="ARBA" id="ARBA00023242"/>
    </source>
</evidence>
<dbReference type="PANTHER" id="PTHR47171">
    <property type="entry name" value="FARA-RELATED"/>
    <property type="match status" value="1"/>
</dbReference>
<keyword evidence="1" id="KW-0862">Zinc</keyword>
<dbReference type="InterPro" id="IPR037923">
    <property type="entry name" value="HTH-like"/>
</dbReference>
<dbReference type="GO" id="GO:0008270">
    <property type="term" value="F:zinc ion binding"/>
    <property type="evidence" value="ECO:0007669"/>
    <property type="project" value="InterPro"/>
</dbReference>
<dbReference type="InterPro" id="IPR052073">
    <property type="entry name" value="Amide_Lactam_Regulators"/>
</dbReference>
<organism evidence="8 9">
    <name type="scientific">Cylindrodendrum hubeiense</name>
    <dbReference type="NCBI Taxonomy" id="595255"/>
    <lineage>
        <taxon>Eukaryota</taxon>
        <taxon>Fungi</taxon>
        <taxon>Dikarya</taxon>
        <taxon>Ascomycota</taxon>
        <taxon>Pezizomycotina</taxon>
        <taxon>Sordariomycetes</taxon>
        <taxon>Hypocreomycetidae</taxon>
        <taxon>Hypocreales</taxon>
        <taxon>Nectriaceae</taxon>
        <taxon>Cylindrodendrum</taxon>
    </lineage>
</organism>
<evidence type="ECO:0000256" key="1">
    <source>
        <dbReference type="ARBA" id="ARBA00022833"/>
    </source>
</evidence>
<proteinExistence type="predicted"/>
<gene>
    <name evidence="8" type="ORF">G7Z17_g5507</name>
</gene>
<evidence type="ECO:0000313" key="8">
    <source>
        <dbReference type="EMBL" id="KAF7550754.1"/>
    </source>
</evidence>
<keyword evidence="3" id="KW-0238">DNA-binding</keyword>
<keyword evidence="9" id="KW-1185">Reference proteome</keyword>
<name>A0A9P5H700_9HYPO</name>
<keyword evidence="5" id="KW-0539">Nucleus</keyword>
<dbReference type="AlphaFoldDB" id="A0A9P5H700"/>
<sequence>MSGFDFGFKIPNGSLFVHGEGVNVKSAFTHDLDIPGEMHVFNPGNACDATTPTFKGSFGVLPFDTTTRMPRHIHLSQPGSSLRFLAEKVLALNGVGLLELAGEFYVISPMTMVIIAPGVPHAWTACPAGLHVQGALGIADDKEQIVSSGSFIAVYEHEDATAFFPTAQFGPLNDANDYIRCDDLQSIRIPKMDIETVIEKAWRGTYDRHRGRLQHSDLNSPMGLRQPVPTTQASHTPGQQNTSLVGLQNSIPSTTQPAISHRGNSEAPLSLEGNLGFSLVRGNAQAPTSPSSTDSAHSLASMFEAYLDTRHQTNIGQCGLFLLGEPSPLTFALAEFSQQVTSQLHNPGHHIRDSETLQVIQRDVHPSHVSAVDVAYLRAKGAFEMASERTLDDLMVVFLTRFYPLYSIVNKVEMEKVYKERKMPWILLHATCFVGATFCDVSVIHRSGFASRLQARRHFYDRAKVLFDLGYESNKIILLQSAIMLSFWGPQMGNHWNPCSWISFGVTAAVSLGLHRSVASSNAPRGDKGLLRRLWWTLAGRDAHCSALLGRPFRINLAQCDTGMLALDDFDSESQVDGFYQVEVAKLSLILREIVHRRFGPGEYHTSPENVHTMLESWYAELQESLDKWRPAPPPFLCSSALDLFYNYYRILLYIPTPPSVRRGTVSELPTYECEPKAITESAAREVASTAVTIMTETLVCSLPHELFPSFFLAGIVLYRQKQESDTTVAQLAKANLDNCRIVLNEARELWDLADWAMRIFEFLCSSCKRRGNQCSNKTPENASMSESDTVQTAIAHEWSQDMQPGDGAVDLGLDGLVGGGSTGRMEDFLYMLDIFPSYSDQ</sequence>
<dbReference type="SMART" id="SM00906">
    <property type="entry name" value="Fungal_trans"/>
    <property type="match status" value="1"/>
</dbReference>
<evidence type="ECO:0000256" key="3">
    <source>
        <dbReference type="ARBA" id="ARBA00023125"/>
    </source>
</evidence>
<dbReference type="InterPro" id="IPR007219">
    <property type="entry name" value="XnlR_reg_dom"/>
</dbReference>
<feature type="domain" description="Xylanolytic transcriptional activator regulatory" evidence="7">
    <location>
        <begin position="500"/>
        <end position="571"/>
    </location>
</feature>
<feature type="region of interest" description="Disordered" evidence="6">
    <location>
        <begin position="212"/>
        <end position="267"/>
    </location>
</feature>
<dbReference type="GO" id="GO:0006351">
    <property type="term" value="P:DNA-templated transcription"/>
    <property type="evidence" value="ECO:0007669"/>
    <property type="project" value="InterPro"/>
</dbReference>
<dbReference type="EMBL" id="JAANBB010000092">
    <property type="protein sequence ID" value="KAF7550754.1"/>
    <property type="molecule type" value="Genomic_DNA"/>
</dbReference>
<dbReference type="OrthoDB" id="3452821at2759"/>
<protein>
    <recommendedName>
        <fullName evidence="7">Xylanolytic transcriptional activator regulatory domain-containing protein</fullName>
    </recommendedName>
</protein>
<dbReference type="CDD" id="cd12148">
    <property type="entry name" value="fungal_TF_MHR"/>
    <property type="match status" value="1"/>
</dbReference>
<evidence type="ECO:0000256" key="6">
    <source>
        <dbReference type="SAM" id="MobiDB-lite"/>
    </source>
</evidence>
<dbReference type="GO" id="GO:0003677">
    <property type="term" value="F:DNA binding"/>
    <property type="evidence" value="ECO:0007669"/>
    <property type="project" value="UniProtKB-KW"/>
</dbReference>
<feature type="compositionally biased region" description="Polar residues" evidence="6">
    <location>
        <begin position="228"/>
        <end position="258"/>
    </location>
</feature>
<evidence type="ECO:0000256" key="4">
    <source>
        <dbReference type="ARBA" id="ARBA00023163"/>
    </source>
</evidence>
<keyword evidence="4" id="KW-0804">Transcription</keyword>
<dbReference type="Proteomes" id="UP000722485">
    <property type="component" value="Unassembled WGS sequence"/>
</dbReference>
<dbReference type="PANTHER" id="PTHR47171:SF1">
    <property type="entry name" value="ZN(II)2CYS6 TRANSCRIPTION FACTOR (EUROFUNG)"/>
    <property type="match status" value="1"/>
</dbReference>
<evidence type="ECO:0000259" key="7">
    <source>
        <dbReference type="SMART" id="SM00906"/>
    </source>
</evidence>
<keyword evidence="2" id="KW-0805">Transcription regulation</keyword>
<comment type="caution">
    <text evidence="8">The sequence shown here is derived from an EMBL/GenBank/DDBJ whole genome shotgun (WGS) entry which is preliminary data.</text>
</comment>
<dbReference type="Pfam" id="PF04082">
    <property type="entry name" value="Fungal_trans"/>
    <property type="match status" value="1"/>
</dbReference>
<evidence type="ECO:0000256" key="2">
    <source>
        <dbReference type="ARBA" id="ARBA00023015"/>
    </source>
</evidence>